<dbReference type="EMBL" id="AP023354">
    <property type="protein sequence ID" value="BCJ31110.1"/>
    <property type="molecule type" value="Genomic_DNA"/>
</dbReference>
<dbReference type="RefSeq" id="WP_051802678.1">
    <property type="nucleotide sequence ID" value="NZ_AP023354.1"/>
</dbReference>
<accession>A0A810L6B8</accession>
<gene>
    <name evidence="1" type="ORF">Asera_52180</name>
</gene>
<sequence>MLERTVVLVNGLSGAGKSTLARRLAEALRLPLYGKDVLKETLADHLGDPAYVTDGPAARRLGAAASEAMWALLADAYGGAVVESVWLGVRDLAAAGLARAGVTRPLEIWCDVPVELARRRVLDRSPRHPVHVGEPHDDERWAYWARTARPLALGPVLRVDTARPPDLAPVLAWVRTNG</sequence>
<keyword evidence="2" id="KW-1185">Reference proteome</keyword>
<dbReference type="OrthoDB" id="3819922at2"/>
<name>A0A810L6B8_9ACTN</name>
<dbReference type="InterPro" id="IPR027417">
    <property type="entry name" value="P-loop_NTPase"/>
</dbReference>
<evidence type="ECO:0000313" key="2">
    <source>
        <dbReference type="Proteomes" id="UP000680750"/>
    </source>
</evidence>
<evidence type="ECO:0008006" key="3">
    <source>
        <dbReference type="Google" id="ProtNLM"/>
    </source>
</evidence>
<dbReference type="AlphaFoldDB" id="A0A810L6B8"/>
<dbReference type="Pfam" id="PF13671">
    <property type="entry name" value="AAA_33"/>
    <property type="match status" value="1"/>
</dbReference>
<dbReference type="KEGG" id="aser:Asera_52180"/>
<proteinExistence type="predicted"/>
<evidence type="ECO:0000313" key="1">
    <source>
        <dbReference type="EMBL" id="BCJ31110.1"/>
    </source>
</evidence>
<protein>
    <recommendedName>
        <fullName evidence="3">Kinase</fullName>
    </recommendedName>
</protein>
<dbReference type="Proteomes" id="UP000680750">
    <property type="component" value="Chromosome"/>
</dbReference>
<reference evidence="1" key="1">
    <citation type="submission" date="2020-08" db="EMBL/GenBank/DDBJ databases">
        <title>Whole genome shotgun sequence of Actinocatenispora sera NBRC 101916.</title>
        <authorList>
            <person name="Komaki H."/>
            <person name="Tamura T."/>
        </authorList>
    </citation>
    <scope>NUCLEOTIDE SEQUENCE</scope>
    <source>
        <strain evidence="1">NBRC 101916</strain>
    </source>
</reference>
<organism evidence="1 2">
    <name type="scientific">Actinocatenispora sera</name>
    <dbReference type="NCBI Taxonomy" id="390989"/>
    <lineage>
        <taxon>Bacteria</taxon>
        <taxon>Bacillati</taxon>
        <taxon>Actinomycetota</taxon>
        <taxon>Actinomycetes</taxon>
        <taxon>Micromonosporales</taxon>
        <taxon>Micromonosporaceae</taxon>
        <taxon>Actinocatenispora</taxon>
    </lineage>
</organism>
<dbReference type="SUPFAM" id="SSF52540">
    <property type="entry name" value="P-loop containing nucleoside triphosphate hydrolases"/>
    <property type="match status" value="1"/>
</dbReference>
<dbReference type="Gene3D" id="3.40.50.300">
    <property type="entry name" value="P-loop containing nucleotide triphosphate hydrolases"/>
    <property type="match status" value="1"/>
</dbReference>